<accession>A0A6J5ECH4</accession>
<dbReference type="AlphaFoldDB" id="A0A6J5ECH4"/>
<proteinExistence type="predicted"/>
<evidence type="ECO:0000313" key="3">
    <source>
        <dbReference type="Proteomes" id="UP000494329"/>
    </source>
</evidence>
<dbReference type="EMBL" id="CADIKF010000034">
    <property type="protein sequence ID" value="CAB3763304.1"/>
    <property type="molecule type" value="Genomic_DNA"/>
</dbReference>
<evidence type="ECO:0000313" key="2">
    <source>
        <dbReference type="EMBL" id="CAB3763304.1"/>
    </source>
</evidence>
<protein>
    <recommendedName>
        <fullName evidence="4">Tfp pilus assembly protein PilO</fullName>
    </recommendedName>
</protein>
<keyword evidence="3" id="KW-1185">Reference proteome</keyword>
<reference evidence="2 3" key="1">
    <citation type="submission" date="2020-04" db="EMBL/GenBank/DDBJ databases">
        <authorList>
            <person name="De Canck E."/>
        </authorList>
    </citation>
    <scope>NUCLEOTIDE SEQUENCE [LARGE SCALE GENOMIC DNA]</scope>
    <source>
        <strain evidence="2 3">LMG 29739</strain>
    </source>
</reference>
<dbReference type="RefSeq" id="WP_175112915.1">
    <property type="nucleotide sequence ID" value="NZ_CADIKF010000034.1"/>
</dbReference>
<evidence type="ECO:0000256" key="1">
    <source>
        <dbReference type="SAM" id="MobiDB-lite"/>
    </source>
</evidence>
<gene>
    <name evidence="2" type="ORF">LMG29739_04072</name>
</gene>
<feature type="compositionally biased region" description="Polar residues" evidence="1">
    <location>
        <begin position="98"/>
        <end position="112"/>
    </location>
</feature>
<name>A0A6J5ECH4_9BURK</name>
<organism evidence="2 3">
    <name type="scientific">Paraburkholderia solisilvae</name>
    <dbReference type="NCBI Taxonomy" id="624376"/>
    <lineage>
        <taxon>Bacteria</taxon>
        <taxon>Pseudomonadati</taxon>
        <taxon>Pseudomonadota</taxon>
        <taxon>Betaproteobacteria</taxon>
        <taxon>Burkholderiales</taxon>
        <taxon>Burkholderiaceae</taxon>
        <taxon>Paraburkholderia</taxon>
    </lineage>
</organism>
<evidence type="ECO:0008006" key="4">
    <source>
        <dbReference type="Google" id="ProtNLM"/>
    </source>
</evidence>
<dbReference type="Proteomes" id="UP000494329">
    <property type="component" value="Unassembled WGS sequence"/>
</dbReference>
<sequence>MSMAIADRFGPINQRMTPRRRAGRLRVPSHAWRVRRRLLVASLIALVTFALGANAWVAADLAGARTAHALFDDTQRRFERAQRALSELPALRAAAGSAHSTSPERSSDSGASTDDVRIVSQLAARGGMTLLTLEPGAVTGAGSDAARPLRMTALADFSQLLAFVQALPSLPVLIVPGELLVKRTNDGPAGGLLSVSATLNVFDALRPLDDFATGFPDDITMNDDDDIVFYDPFSWPLRPEARVAEPDAAGFRLVGLLYDLARGLGLVETPDGEATLEAGQRVGGENVARVDRLGVTLAARDGSEHRLTFEEAVR</sequence>
<feature type="region of interest" description="Disordered" evidence="1">
    <location>
        <begin position="94"/>
        <end position="113"/>
    </location>
</feature>